<name>A0A9Q1K5E5_9CARY</name>
<dbReference type="Pfam" id="PF25780">
    <property type="entry name" value="TPR_IPO5"/>
    <property type="match status" value="2"/>
</dbReference>
<dbReference type="SMART" id="SM01349">
    <property type="entry name" value="TOG"/>
    <property type="match status" value="1"/>
</dbReference>
<organism evidence="15 16">
    <name type="scientific">Carnegiea gigantea</name>
    <dbReference type="NCBI Taxonomy" id="171969"/>
    <lineage>
        <taxon>Eukaryota</taxon>
        <taxon>Viridiplantae</taxon>
        <taxon>Streptophyta</taxon>
        <taxon>Embryophyta</taxon>
        <taxon>Tracheophyta</taxon>
        <taxon>Spermatophyta</taxon>
        <taxon>Magnoliopsida</taxon>
        <taxon>eudicotyledons</taxon>
        <taxon>Gunneridae</taxon>
        <taxon>Pentapetalae</taxon>
        <taxon>Caryophyllales</taxon>
        <taxon>Cactineae</taxon>
        <taxon>Cactaceae</taxon>
        <taxon>Cactoideae</taxon>
        <taxon>Echinocereeae</taxon>
        <taxon>Carnegiea</taxon>
    </lineage>
</organism>
<dbReference type="PROSITE" id="PS50077">
    <property type="entry name" value="HEAT_REPEAT"/>
    <property type="match status" value="1"/>
</dbReference>
<keyword evidence="11" id="KW-0539">Nucleus</keyword>
<comment type="similarity">
    <text evidence="12">Belongs to the AP2/ERF transcription factor family. ERF subfamily.</text>
</comment>
<dbReference type="GO" id="GO:0003700">
    <property type="term" value="F:DNA-binding transcription factor activity"/>
    <property type="evidence" value="ECO:0007669"/>
    <property type="project" value="InterPro"/>
</dbReference>
<evidence type="ECO:0000256" key="1">
    <source>
        <dbReference type="ARBA" id="ARBA00004123"/>
    </source>
</evidence>
<dbReference type="InterPro" id="IPR016177">
    <property type="entry name" value="DNA-bd_dom_sf"/>
</dbReference>
<dbReference type="GO" id="GO:0005737">
    <property type="term" value="C:cytoplasm"/>
    <property type="evidence" value="ECO:0007669"/>
    <property type="project" value="UniProtKB-SubCell"/>
</dbReference>
<dbReference type="Gene3D" id="1.25.10.10">
    <property type="entry name" value="Leucine-rich Repeat Variant"/>
    <property type="match status" value="2"/>
</dbReference>
<evidence type="ECO:0000256" key="2">
    <source>
        <dbReference type="ARBA" id="ARBA00004496"/>
    </source>
</evidence>
<dbReference type="Pfam" id="PF00847">
    <property type="entry name" value="AP2"/>
    <property type="match status" value="1"/>
</dbReference>
<comment type="caution">
    <text evidence="15">The sequence shown here is derived from an EMBL/GenBank/DDBJ whole genome shotgun (WGS) entry which is preliminary data.</text>
</comment>
<keyword evidence="4" id="KW-0963">Cytoplasm</keyword>
<keyword evidence="8" id="KW-0805">Transcription regulation</keyword>
<dbReference type="PROSITE" id="PS51032">
    <property type="entry name" value="AP2_ERF"/>
    <property type="match status" value="1"/>
</dbReference>
<comment type="subcellular location">
    <subcellularLocation>
        <location evidence="2">Cytoplasm</location>
    </subcellularLocation>
    <subcellularLocation>
        <location evidence="1">Nucleus</location>
    </subcellularLocation>
</comment>
<evidence type="ECO:0000256" key="12">
    <source>
        <dbReference type="ARBA" id="ARBA00024343"/>
    </source>
</evidence>
<dbReference type="InterPro" id="IPR034085">
    <property type="entry name" value="TOG"/>
</dbReference>
<dbReference type="GO" id="GO:0005634">
    <property type="term" value="C:nucleus"/>
    <property type="evidence" value="ECO:0007669"/>
    <property type="project" value="UniProtKB-SubCell"/>
</dbReference>
<dbReference type="FunFam" id="3.30.730.10:FF:000005">
    <property type="entry name" value="ethylene-responsive transcription factor RAP2-11"/>
    <property type="match status" value="1"/>
</dbReference>
<dbReference type="SUPFAM" id="SSF48371">
    <property type="entry name" value="ARM repeat"/>
    <property type="match status" value="1"/>
</dbReference>
<evidence type="ECO:0000256" key="6">
    <source>
        <dbReference type="ARBA" id="ARBA00022927"/>
    </source>
</evidence>
<dbReference type="Proteomes" id="UP001153076">
    <property type="component" value="Unassembled WGS sequence"/>
</dbReference>
<keyword evidence="7" id="KW-0007">Acetylation</keyword>
<dbReference type="InterPro" id="IPR040122">
    <property type="entry name" value="Importin_beta"/>
</dbReference>
<evidence type="ECO:0000259" key="14">
    <source>
        <dbReference type="PROSITE" id="PS51032"/>
    </source>
</evidence>
<dbReference type="Pfam" id="PF25574">
    <property type="entry name" value="TPR_IMB1"/>
    <property type="match status" value="1"/>
</dbReference>
<evidence type="ECO:0000256" key="10">
    <source>
        <dbReference type="ARBA" id="ARBA00023163"/>
    </source>
</evidence>
<keyword evidence="9" id="KW-0238">DNA-binding</keyword>
<dbReference type="InterPro" id="IPR000357">
    <property type="entry name" value="HEAT"/>
</dbReference>
<dbReference type="GO" id="GO:0003677">
    <property type="term" value="F:DNA binding"/>
    <property type="evidence" value="ECO:0007669"/>
    <property type="project" value="UniProtKB-KW"/>
</dbReference>
<dbReference type="OrthoDB" id="543373at2759"/>
<evidence type="ECO:0000256" key="8">
    <source>
        <dbReference type="ARBA" id="ARBA00023015"/>
    </source>
</evidence>
<dbReference type="Pfam" id="PF18808">
    <property type="entry name" value="Importin_rep_4"/>
    <property type="match status" value="1"/>
</dbReference>
<dbReference type="InterPro" id="IPR041389">
    <property type="entry name" value="Importin_rep_6"/>
</dbReference>
<evidence type="ECO:0000256" key="9">
    <source>
        <dbReference type="ARBA" id="ARBA00023125"/>
    </source>
</evidence>
<evidence type="ECO:0000256" key="13">
    <source>
        <dbReference type="PROSITE-ProRule" id="PRU00103"/>
    </source>
</evidence>
<dbReference type="EMBL" id="JAKOGI010000316">
    <property type="protein sequence ID" value="KAJ8437150.1"/>
    <property type="molecule type" value="Genomic_DNA"/>
</dbReference>
<evidence type="ECO:0000256" key="7">
    <source>
        <dbReference type="ARBA" id="ARBA00022990"/>
    </source>
</evidence>
<dbReference type="CDD" id="cd00018">
    <property type="entry name" value="AP2"/>
    <property type="match status" value="1"/>
</dbReference>
<dbReference type="InterPro" id="IPR001471">
    <property type="entry name" value="AP2/ERF_dom"/>
</dbReference>
<dbReference type="InterPro" id="IPR041653">
    <property type="entry name" value="Importin_rep_4"/>
</dbReference>
<sequence>MDAQSTENQIQQQHQAQLAALLGPNTAAFETLISQLMSSSNEQRSQAEFAFNLCKQTDPNSLTLKLAHLLQFSPHLEARAMSAILLRKLLTPSSSDYVWGRLSLSTQSSIKSTLLACIQFDQTHRNDAKSISKKICDTISELASGVLPDNGWPELLPFMFQCCLENSSDRDRFQDLLPAMMRTLTEALNSSQEATAQEALELLIELAGTEPRFLRRQLVDVVGSMLQIAEAEQLEEGTRHLAVEFVITLAEARERAPGMMRKLPQFISRLFGILMKMLLDIEDDPAWHTAQTEDEDAGETSNYSVAQECLDRLAIALGGNTIVPVASELLPAYLAAPEWQKHHAALIALAQIAEGCSKVMIKNLEQIVNMVLNSFQDPHPRVRWAAINAIGQLSTDLGPDLQMQYHQTVLPALAGAMDDFQNPRVQAHAASAVLNFSENCTPEILTPYLDGIVSKLLVLLQNGKQLVQEGALTALASVADSSQEHFQKYYDAVMPYLKAILVNATDKSNRMLRAKAMECISLVGMAVGKEKFRDDAKQVMEVLMSLQGSQMESDDPITSYMLQAWARLCKCLGQDFLPYMNVVMPPLLQSAQLKPDVTITSADSDNDIEESDDESMETITLGDKRIAIKTSVLEEKATACNMLCCYADELKEGFYPWIDLVAPILVPLLKFYFHEEVRRAAVSAMPELLHSAKLAVEKGLAQGRNESYVKQLSDYIIPALVEALHKEPDVEICVSMLDALNECLQISGMLSDECQVKAIVDELKHVLTASSSRKRERAERAKADDFDAEEGELLREENEQEEEIFDQVGEILGTLIKTFKGSFLPFFDELTSYLTPMWGKDKTAEERRIAICIFDDVAEQCREAALKYYETYLPFLFEACNDETPDVRQAAVYGLGVCAEFGGSVFKPLVGEALSRLNTIIRHPNACHPENVMVYDNAVSALGKICRFHRESIDSSQVIPAWLNCLPIRGDLIEAKVVHDQLCSMVERSDTELLGPNNQNLPKIILVFAEPVEAAAADTASGHIGFDLVISAAPAAAHLAVNLFFLALQQPPPQEQTKFKEKTSNKIRRKSSKAKSKFVGVRQRPSGKWVAEIKNTTQKMRIWLGTFDTAEEAALAYDEAACLLRGTNTRTNFRNIPSESSSSSVTANSALSLRIRNLVNQKKSLTNAQSPCQSLLTPPAGTSDTAARSSFLFDDTTPANSSLVLNQLCNTISIKGQGQMLEENLYKSELNVDGQFDYSWVFPQNAPPEPVSSNFGMSTKHINLMPDSEVSNEVAIPEFERMKVERQISASLYAMNGVNDYLEKIFNAYNPSDSTTIPTWDLLCQHFCLG</sequence>
<evidence type="ECO:0000256" key="5">
    <source>
        <dbReference type="ARBA" id="ARBA00022737"/>
    </source>
</evidence>
<evidence type="ECO:0000256" key="4">
    <source>
        <dbReference type="ARBA" id="ARBA00022490"/>
    </source>
</evidence>
<dbReference type="SUPFAM" id="SSF54171">
    <property type="entry name" value="DNA-binding domain"/>
    <property type="match status" value="1"/>
</dbReference>
<dbReference type="InterPro" id="IPR011989">
    <property type="entry name" value="ARM-like"/>
</dbReference>
<dbReference type="InterPro" id="IPR057672">
    <property type="entry name" value="TPR_IPO4/5"/>
</dbReference>
<keyword evidence="5" id="KW-0677">Repeat</keyword>
<dbReference type="Gene3D" id="3.30.730.10">
    <property type="entry name" value="AP2/ERF domain"/>
    <property type="match status" value="1"/>
</dbReference>
<evidence type="ECO:0000313" key="16">
    <source>
        <dbReference type="Proteomes" id="UP001153076"/>
    </source>
</evidence>
<dbReference type="InterPro" id="IPR036955">
    <property type="entry name" value="AP2/ERF_dom_sf"/>
</dbReference>
<dbReference type="PRINTS" id="PR00367">
    <property type="entry name" value="ETHRSPELEMNT"/>
</dbReference>
<dbReference type="InterPro" id="IPR058584">
    <property type="entry name" value="IMB1_TNPO1-like_TPR"/>
</dbReference>
<gene>
    <name evidence="15" type="ORF">Cgig2_016893</name>
</gene>
<dbReference type="InterPro" id="IPR016024">
    <property type="entry name" value="ARM-type_fold"/>
</dbReference>
<keyword evidence="10" id="KW-0804">Transcription</keyword>
<keyword evidence="6" id="KW-0653">Protein transport</keyword>
<dbReference type="Pfam" id="PF02985">
    <property type="entry name" value="HEAT"/>
    <property type="match status" value="1"/>
</dbReference>
<evidence type="ECO:0000256" key="3">
    <source>
        <dbReference type="ARBA" id="ARBA00022448"/>
    </source>
</evidence>
<evidence type="ECO:0000256" key="11">
    <source>
        <dbReference type="ARBA" id="ARBA00023242"/>
    </source>
</evidence>
<evidence type="ECO:0000313" key="15">
    <source>
        <dbReference type="EMBL" id="KAJ8437150.1"/>
    </source>
</evidence>
<keyword evidence="16" id="KW-1185">Reference proteome</keyword>
<dbReference type="InterPro" id="IPR021133">
    <property type="entry name" value="HEAT_type_2"/>
</dbReference>
<keyword evidence="3" id="KW-0813">Transport</keyword>
<dbReference type="PANTHER" id="PTHR10527">
    <property type="entry name" value="IMPORTIN BETA"/>
    <property type="match status" value="1"/>
</dbReference>
<reference evidence="15" key="1">
    <citation type="submission" date="2022-04" db="EMBL/GenBank/DDBJ databases">
        <title>Carnegiea gigantea Genome sequencing and assembly v2.</title>
        <authorList>
            <person name="Copetti D."/>
            <person name="Sanderson M.J."/>
            <person name="Burquez A."/>
            <person name="Wojciechowski M.F."/>
        </authorList>
    </citation>
    <scope>NUCLEOTIDE SEQUENCE</scope>
    <source>
        <strain evidence="15">SGP5-SGP5p</strain>
        <tissue evidence="15">Aerial part</tissue>
    </source>
</reference>
<protein>
    <recommendedName>
        <fullName evidence="14">AP2/ERF domain-containing protein</fullName>
    </recommendedName>
</protein>
<dbReference type="GO" id="GO:0006606">
    <property type="term" value="P:protein import into nucleus"/>
    <property type="evidence" value="ECO:0007669"/>
    <property type="project" value="InterPro"/>
</dbReference>
<dbReference type="Pfam" id="PF13513">
    <property type="entry name" value="HEAT_EZ"/>
    <property type="match status" value="1"/>
</dbReference>
<dbReference type="SMART" id="SM00380">
    <property type="entry name" value="AP2"/>
    <property type="match status" value="1"/>
</dbReference>
<dbReference type="Pfam" id="PF18829">
    <property type="entry name" value="Importin_rep_6"/>
    <property type="match status" value="1"/>
</dbReference>
<proteinExistence type="inferred from homology"/>
<feature type="repeat" description="HEAT" evidence="13">
    <location>
        <begin position="367"/>
        <end position="405"/>
    </location>
</feature>
<accession>A0A9Q1K5E5</accession>
<feature type="domain" description="AP2/ERF" evidence="14">
    <location>
        <begin position="1077"/>
        <end position="1134"/>
    </location>
</feature>